<dbReference type="InterPro" id="IPR037157">
    <property type="entry name" value="Acetyltransf_C_sf"/>
</dbReference>
<dbReference type="NCBIfam" id="TIGR01852">
    <property type="entry name" value="lipid_A_lpxA"/>
    <property type="match status" value="1"/>
</dbReference>
<comment type="subunit">
    <text evidence="6">Homotrimer.</text>
</comment>
<dbReference type="GO" id="GO:0009245">
    <property type="term" value="P:lipid A biosynthetic process"/>
    <property type="evidence" value="ECO:0007669"/>
    <property type="project" value="UniProtKB-UniRule"/>
</dbReference>
<dbReference type="PANTHER" id="PTHR43480">
    <property type="entry name" value="ACYL-[ACYL-CARRIER-PROTEIN]--UDP-N-ACETYLGLUCOSAMINE O-ACYLTRANSFERASE"/>
    <property type="match status" value="1"/>
</dbReference>
<reference evidence="8" key="2">
    <citation type="submission" date="2020-09" db="EMBL/GenBank/DDBJ databases">
        <authorList>
            <person name="Sun Q."/>
            <person name="Zhou Y."/>
        </authorList>
    </citation>
    <scope>NUCLEOTIDE SEQUENCE</scope>
    <source>
        <strain evidence="8">CGMCC 1.7086</strain>
    </source>
</reference>
<keyword evidence="6" id="KW-0963">Cytoplasm</keyword>
<keyword evidence="5 6" id="KW-0012">Acyltransferase</keyword>
<dbReference type="AlphaFoldDB" id="A0A918DL73"/>
<organism evidence="8 9">
    <name type="scientific">Bowmanella pacifica</name>
    <dbReference type="NCBI Taxonomy" id="502051"/>
    <lineage>
        <taxon>Bacteria</taxon>
        <taxon>Pseudomonadati</taxon>
        <taxon>Pseudomonadota</taxon>
        <taxon>Gammaproteobacteria</taxon>
        <taxon>Alteromonadales</taxon>
        <taxon>Alteromonadaceae</taxon>
        <taxon>Bowmanella</taxon>
    </lineage>
</organism>
<dbReference type="HAMAP" id="MF_00387">
    <property type="entry name" value="LpxA"/>
    <property type="match status" value="1"/>
</dbReference>
<dbReference type="GO" id="GO:0008780">
    <property type="term" value="F:acyl-[acyl-carrier-protein]-UDP-N-acetylglucosamine O-acyltransferase activity"/>
    <property type="evidence" value="ECO:0007669"/>
    <property type="project" value="UniProtKB-UniRule"/>
</dbReference>
<dbReference type="InterPro" id="IPR001451">
    <property type="entry name" value="Hexapep"/>
</dbReference>
<dbReference type="Gene3D" id="1.20.1180.10">
    <property type="entry name" value="Udp N-acetylglucosamine O-acyltransferase, C-terminal domain"/>
    <property type="match status" value="1"/>
</dbReference>
<dbReference type="Pfam" id="PF00132">
    <property type="entry name" value="Hexapep"/>
    <property type="match status" value="2"/>
</dbReference>
<evidence type="ECO:0000256" key="1">
    <source>
        <dbReference type="ARBA" id="ARBA00022516"/>
    </source>
</evidence>
<comment type="similarity">
    <text evidence="6">Belongs to the transferase hexapeptide repeat family. LpxA subfamily.</text>
</comment>
<evidence type="ECO:0000256" key="3">
    <source>
        <dbReference type="ARBA" id="ARBA00022679"/>
    </source>
</evidence>
<dbReference type="PANTHER" id="PTHR43480:SF1">
    <property type="entry name" value="ACYL-[ACYL-CARRIER-PROTEIN]--UDP-N-ACETYLGLUCOSAMINE O-ACYLTRANSFERASE, MITOCHONDRIAL-RELATED"/>
    <property type="match status" value="1"/>
</dbReference>
<accession>A0A918DL73</accession>
<dbReference type="RefSeq" id="WP_188696789.1">
    <property type="nucleotide sequence ID" value="NZ_BMLS01000005.1"/>
</dbReference>
<keyword evidence="1 6" id="KW-0444">Lipid biosynthesis</keyword>
<dbReference type="CDD" id="cd03351">
    <property type="entry name" value="LbH_UDP-GlcNAc_AT"/>
    <property type="match status" value="1"/>
</dbReference>
<feature type="domain" description="UDP N-acetylglucosamine O-acyltransferase C-terminal" evidence="7">
    <location>
        <begin position="174"/>
        <end position="255"/>
    </location>
</feature>
<keyword evidence="2 6" id="KW-0441">Lipid A biosynthesis</keyword>
<comment type="pathway">
    <text evidence="6">Glycolipid biosynthesis; lipid IV(A) biosynthesis; lipid IV(A) from (3R)-3-hydroxytetradecanoyl-[acyl-carrier-protein] and UDP-N-acetyl-alpha-D-glucosamine: step 1/6.</text>
</comment>
<evidence type="ECO:0000256" key="6">
    <source>
        <dbReference type="HAMAP-Rule" id="MF_00387"/>
    </source>
</evidence>
<evidence type="ECO:0000313" key="8">
    <source>
        <dbReference type="EMBL" id="GGO72114.1"/>
    </source>
</evidence>
<keyword evidence="4 6" id="KW-0443">Lipid metabolism</keyword>
<dbReference type="PIRSF" id="PIRSF000456">
    <property type="entry name" value="UDP-GlcNAc_acltr"/>
    <property type="match status" value="1"/>
</dbReference>
<dbReference type="Gene3D" id="2.160.10.10">
    <property type="entry name" value="Hexapeptide repeat proteins"/>
    <property type="match status" value="1"/>
</dbReference>
<keyword evidence="3 6" id="KW-0808">Transferase</keyword>
<comment type="function">
    <text evidence="6">Involved in the biosynthesis of lipid A, a phosphorylated glycolipid that anchors the lipopolysaccharide to the outer membrane of the cell.</text>
</comment>
<dbReference type="InterPro" id="IPR029098">
    <property type="entry name" value="Acetyltransf_C"/>
</dbReference>
<dbReference type="NCBIfam" id="NF003657">
    <property type="entry name" value="PRK05289.1"/>
    <property type="match status" value="1"/>
</dbReference>
<dbReference type="Proteomes" id="UP000606935">
    <property type="component" value="Unassembled WGS sequence"/>
</dbReference>
<evidence type="ECO:0000256" key="5">
    <source>
        <dbReference type="ARBA" id="ARBA00023315"/>
    </source>
</evidence>
<evidence type="ECO:0000313" key="9">
    <source>
        <dbReference type="Proteomes" id="UP000606935"/>
    </source>
</evidence>
<protein>
    <recommendedName>
        <fullName evidence="6">Acyl-[acyl-carrier-protein]--UDP-N-acetylglucosamine O-acyltransferase</fullName>
        <shortName evidence="6">UDP-N-acetylglucosamine acyltransferase</shortName>
        <ecNumber evidence="6">2.3.1.129</ecNumber>
    </recommendedName>
</protein>
<dbReference type="EC" id="2.3.1.129" evidence="6"/>
<dbReference type="Pfam" id="PF13720">
    <property type="entry name" value="Acetyltransf_11"/>
    <property type="match status" value="1"/>
</dbReference>
<keyword evidence="6" id="KW-0677">Repeat</keyword>
<keyword evidence="9" id="KW-1185">Reference proteome</keyword>
<evidence type="ECO:0000256" key="4">
    <source>
        <dbReference type="ARBA" id="ARBA00023098"/>
    </source>
</evidence>
<comment type="catalytic activity">
    <reaction evidence="6">
        <text>a (3R)-hydroxyacyl-[ACP] + UDP-N-acetyl-alpha-D-glucosamine = a UDP-3-O-[(3R)-3-hydroxyacyl]-N-acetyl-alpha-D-glucosamine + holo-[ACP]</text>
        <dbReference type="Rhea" id="RHEA:67812"/>
        <dbReference type="Rhea" id="RHEA-COMP:9685"/>
        <dbReference type="Rhea" id="RHEA-COMP:9945"/>
        <dbReference type="ChEBI" id="CHEBI:57705"/>
        <dbReference type="ChEBI" id="CHEBI:64479"/>
        <dbReference type="ChEBI" id="CHEBI:78827"/>
        <dbReference type="ChEBI" id="CHEBI:173225"/>
        <dbReference type="EC" id="2.3.1.129"/>
    </reaction>
</comment>
<evidence type="ECO:0000256" key="2">
    <source>
        <dbReference type="ARBA" id="ARBA00022556"/>
    </source>
</evidence>
<proteinExistence type="inferred from homology"/>
<comment type="subcellular location">
    <subcellularLocation>
        <location evidence="6">Cytoplasm</location>
    </subcellularLocation>
</comment>
<dbReference type="InterPro" id="IPR011004">
    <property type="entry name" value="Trimer_LpxA-like_sf"/>
</dbReference>
<dbReference type="GO" id="GO:0005737">
    <property type="term" value="C:cytoplasm"/>
    <property type="evidence" value="ECO:0007669"/>
    <property type="project" value="UniProtKB-SubCell"/>
</dbReference>
<reference evidence="8" key="1">
    <citation type="journal article" date="2014" name="Int. J. Syst. Evol. Microbiol.">
        <title>Complete genome sequence of Corynebacterium casei LMG S-19264T (=DSM 44701T), isolated from a smear-ripened cheese.</title>
        <authorList>
            <consortium name="US DOE Joint Genome Institute (JGI-PGF)"/>
            <person name="Walter F."/>
            <person name="Albersmeier A."/>
            <person name="Kalinowski J."/>
            <person name="Ruckert C."/>
        </authorList>
    </citation>
    <scope>NUCLEOTIDE SEQUENCE</scope>
    <source>
        <strain evidence="8">CGMCC 1.7086</strain>
    </source>
</reference>
<sequence>MIHQTAIVHPSAKLGKNVQIGPYSVIHADVEIGDDTRIESHVLIKGPTKIGKGNHFYQFSSIGEDCQDKKYAGENTRLEIGDNNVFRECVTVHRGTIQDQGLTRIGSNNLFMNYVHVAHDCMIGDNNIFANNASTAGHVHVGDWVILGGMSGVHQFCHIGSHSFVGAGSIMVKDLPPYVMVGGVNVTPHGINSEGLRRRGYSKEAILQIRRAYKVLYRNGNTVEQALIELNEMAKTTPEVQMLADFVANSPRGIVR</sequence>
<dbReference type="GO" id="GO:0016020">
    <property type="term" value="C:membrane"/>
    <property type="evidence" value="ECO:0007669"/>
    <property type="project" value="GOC"/>
</dbReference>
<dbReference type="SUPFAM" id="SSF51161">
    <property type="entry name" value="Trimeric LpxA-like enzymes"/>
    <property type="match status" value="1"/>
</dbReference>
<dbReference type="EMBL" id="BMLS01000005">
    <property type="protein sequence ID" value="GGO72114.1"/>
    <property type="molecule type" value="Genomic_DNA"/>
</dbReference>
<comment type="caution">
    <text evidence="8">The sequence shown here is derived from an EMBL/GenBank/DDBJ whole genome shotgun (WGS) entry which is preliminary data.</text>
</comment>
<dbReference type="InterPro" id="IPR010137">
    <property type="entry name" value="Lipid_A_LpxA"/>
</dbReference>
<evidence type="ECO:0000259" key="7">
    <source>
        <dbReference type="Pfam" id="PF13720"/>
    </source>
</evidence>
<gene>
    <name evidence="6 8" type="primary">lpxA</name>
    <name evidence="8" type="ORF">GCM10010982_29470</name>
</gene>
<name>A0A918DL73_9ALTE</name>